<dbReference type="InterPro" id="IPR010023">
    <property type="entry name" value="KdsC_fam"/>
</dbReference>
<dbReference type="Gene3D" id="3.40.50.1000">
    <property type="entry name" value="HAD superfamily/HAD-like"/>
    <property type="match status" value="1"/>
</dbReference>
<evidence type="ECO:0000256" key="4">
    <source>
        <dbReference type="ARBA" id="ARBA00022723"/>
    </source>
</evidence>
<dbReference type="InterPro" id="IPR036412">
    <property type="entry name" value="HAD-like_sf"/>
</dbReference>
<dbReference type="AlphaFoldDB" id="A1VUR9"/>
<sequence>MTLLSSSRSAPFLNFPPELLLRAQSVKVAFFDVDGVLTDGGLYFSEYPDGHEHAGRLNGFRSSGEIIKRFNTLDGHGLKLLQKAGITPVVITGRDSSVLRARLQALGITHSHFGTEDKRPAAEQTLQALGLDWNAAAAMGDDWPDLPVMSRSALSCAPANAHLEVRARAHHVTQASGGQGAAREFCDVLLVASGHYATLLREYIP</sequence>
<dbReference type="SFLD" id="SFLDG01136">
    <property type="entry name" value="C1.6:_Phosphoserine_Phosphatas"/>
    <property type="match status" value="1"/>
</dbReference>
<dbReference type="PIRSF" id="PIRSF006118">
    <property type="entry name" value="KDO8-P_Ptase"/>
    <property type="match status" value="1"/>
</dbReference>
<dbReference type="InterPro" id="IPR050793">
    <property type="entry name" value="CMP-NeuNAc_synthase"/>
</dbReference>
<dbReference type="CDD" id="cd01630">
    <property type="entry name" value="HAD_KDO-like"/>
    <property type="match status" value="1"/>
</dbReference>
<feature type="binding site" evidence="7">
    <location>
        <position position="34"/>
    </location>
    <ligand>
        <name>substrate</name>
    </ligand>
</feature>
<dbReference type="OrthoDB" id="9805604at2"/>
<dbReference type="SUPFAM" id="SSF56784">
    <property type="entry name" value="HAD-like"/>
    <property type="match status" value="1"/>
</dbReference>
<dbReference type="KEGG" id="pna:Pnap_4107"/>
<dbReference type="PANTHER" id="PTHR21485:SF3">
    <property type="entry name" value="N-ACYLNEURAMINATE CYTIDYLYLTRANSFERASE"/>
    <property type="match status" value="1"/>
</dbReference>
<dbReference type="eggNOG" id="COG1778">
    <property type="taxonomic scope" value="Bacteria"/>
</dbReference>
<accession>A1VUR9</accession>
<evidence type="ECO:0000256" key="2">
    <source>
        <dbReference type="ARBA" id="ARBA00005893"/>
    </source>
</evidence>
<protein>
    <submittedName>
        <fullName evidence="8">3-deoxy-D-manno-octulosonate 8-phosphate phosphatase, YrbI family</fullName>
    </submittedName>
</protein>
<keyword evidence="5" id="KW-0378">Hydrolase</keyword>
<evidence type="ECO:0000256" key="3">
    <source>
        <dbReference type="ARBA" id="ARBA00011881"/>
    </source>
</evidence>
<proteinExistence type="inferred from homology"/>
<dbReference type="RefSeq" id="WP_011803459.1">
    <property type="nucleotide sequence ID" value="NC_008781.1"/>
</dbReference>
<dbReference type="STRING" id="365044.Pnap_4107"/>
<evidence type="ECO:0000256" key="6">
    <source>
        <dbReference type="ARBA" id="ARBA00022842"/>
    </source>
</evidence>
<feature type="binding site" evidence="7">
    <location>
        <position position="141"/>
    </location>
    <ligand>
        <name>Mg(2+)</name>
        <dbReference type="ChEBI" id="CHEBI:18420"/>
    </ligand>
</feature>
<keyword evidence="6 7" id="KW-0460">Magnesium</keyword>
<dbReference type="SFLD" id="SFLDS00003">
    <property type="entry name" value="Haloacid_Dehalogenase"/>
    <property type="match status" value="1"/>
</dbReference>
<dbReference type="EMBL" id="CP000529">
    <property type="protein sequence ID" value="ABM39397.1"/>
    <property type="molecule type" value="Genomic_DNA"/>
</dbReference>
<evidence type="ECO:0000256" key="5">
    <source>
        <dbReference type="ARBA" id="ARBA00022801"/>
    </source>
</evidence>
<comment type="cofactor">
    <cofactor evidence="1 7">
        <name>Mg(2+)</name>
        <dbReference type="ChEBI" id="CHEBI:18420"/>
    </cofactor>
</comment>
<keyword evidence="9" id="KW-1185">Reference proteome</keyword>
<evidence type="ECO:0000313" key="8">
    <source>
        <dbReference type="EMBL" id="ABM39397.1"/>
    </source>
</evidence>
<name>A1VUR9_POLNA</name>
<dbReference type="Proteomes" id="UP000000644">
    <property type="component" value="Chromosome"/>
</dbReference>
<evidence type="ECO:0000256" key="1">
    <source>
        <dbReference type="ARBA" id="ARBA00001946"/>
    </source>
</evidence>
<dbReference type="HOGENOM" id="CLU_106694_0_1_4"/>
<dbReference type="PANTHER" id="PTHR21485">
    <property type="entry name" value="HAD SUPERFAMILY MEMBERS CMAS AND KDSC"/>
    <property type="match status" value="1"/>
</dbReference>
<feature type="binding site" evidence="7">
    <location>
        <position position="32"/>
    </location>
    <ligand>
        <name>Mg(2+)</name>
        <dbReference type="ChEBI" id="CHEBI:18420"/>
    </ligand>
</feature>
<keyword evidence="4 7" id="KW-0479">Metal-binding</keyword>
<comment type="similarity">
    <text evidence="2">Belongs to the KdsC family.</text>
</comment>
<evidence type="ECO:0000313" key="9">
    <source>
        <dbReference type="Proteomes" id="UP000000644"/>
    </source>
</evidence>
<dbReference type="Pfam" id="PF08282">
    <property type="entry name" value="Hydrolase_3"/>
    <property type="match status" value="1"/>
</dbReference>
<organism evidence="8 9">
    <name type="scientific">Polaromonas naphthalenivorans (strain CJ2)</name>
    <dbReference type="NCBI Taxonomy" id="365044"/>
    <lineage>
        <taxon>Bacteria</taxon>
        <taxon>Pseudomonadati</taxon>
        <taxon>Pseudomonadota</taxon>
        <taxon>Betaproteobacteria</taxon>
        <taxon>Burkholderiales</taxon>
        <taxon>Comamonadaceae</taxon>
        <taxon>Polaromonas</taxon>
    </lineage>
</organism>
<dbReference type="GO" id="GO:0046872">
    <property type="term" value="F:metal ion binding"/>
    <property type="evidence" value="ECO:0007669"/>
    <property type="project" value="UniProtKB-KW"/>
</dbReference>
<dbReference type="InterPro" id="IPR023214">
    <property type="entry name" value="HAD_sf"/>
</dbReference>
<dbReference type="SFLD" id="SFLDG01138">
    <property type="entry name" value="C1.6.2:_Deoxy-d-mannose-octulo"/>
    <property type="match status" value="1"/>
</dbReference>
<evidence type="ECO:0000256" key="7">
    <source>
        <dbReference type="PIRSR" id="PIRSR006118-2"/>
    </source>
</evidence>
<dbReference type="NCBIfam" id="TIGR01670">
    <property type="entry name" value="KdsC-phosphatas"/>
    <property type="match status" value="1"/>
</dbReference>
<dbReference type="GO" id="GO:0008781">
    <property type="term" value="F:N-acylneuraminate cytidylyltransferase activity"/>
    <property type="evidence" value="ECO:0007669"/>
    <property type="project" value="TreeGrafter"/>
</dbReference>
<gene>
    <name evidence="8" type="ordered locus">Pnap_4107</name>
</gene>
<dbReference type="GO" id="GO:0016788">
    <property type="term" value="F:hydrolase activity, acting on ester bonds"/>
    <property type="evidence" value="ECO:0007669"/>
    <property type="project" value="InterPro"/>
</dbReference>
<reference evidence="9" key="1">
    <citation type="journal article" date="2009" name="Environ. Microbiol.">
        <title>The genome of Polaromonas naphthalenivorans strain CJ2, isolated from coal tar-contaminated sediment, reveals physiological and metabolic versatility and evolution through extensive horizontal gene transfer.</title>
        <authorList>
            <person name="Yagi J.M."/>
            <person name="Sims D."/>
            <person name="Brettin T."/>
            <person name="Bruce D."/>
            <person name="Madsen E.L."/>
        </authorList>
    </citation>
    <scope>NUCLEOTIDE SEQUENCE [LARGE SCALE GENOMIC DNA]</scope>
    <source>
        <strain evidence="9">CJ2</strain>
    </source>
</reference>
<comment type="subunit">
    <text evidence="3">Homotetramer.</text>
</comment>